<gene>
    <name evidence="2" type="ORF">AB5J51_00865</name>
</gene>
<reference evidence="2" key="1">
    <citation type="submission" date="2024-08" db="EMBL/GenBank/DDBJ databases">
        <authorList>
            <person name="Yu S.T."/>
        </authorList>
    </citation>
    <scope>NUCLEOTIDE SEQUENCE</scope>
    <source>
        <strain evidence="2">R33</strain>
    </source>
</reference>
<accession>A0AB39YGG7</accession>
<proteinExistence type="predicted"/>
<feature type="region of interest" description="Disordered" evidence="1">
    <location>
        <begin position="114"/>
        <end position="150"/>
    </location>
</feature>
<dbReference type="InterPro" id="IPR025855">
    <property type="entry name" value="Replic_Relax"/>
</dbReference>
<name>A0AB39YGG7_9ACTN</name>
<dbReference type="RefSeq" id="WP_369780184.1">
    <property type="nucleotide sequence ID" value="NZ_CP165727.1"/>
</dbReference>
<dbReference type="Pfam" id="PF13814">
    <property type="entry name" value="Replic_Relax"/>
    <property type="match status" value="1"/>
</dbReference>
<evidence type="ECO:0000256" key="1">
    <source>
        <dbReference type="SAM" id="MobiDB-lite"/>
    </source>
</evidence>
<feature type="compositionally biased region" description="Basic and acidic residues" evidence="1">
    <location>
        <begin position="140"/>
        <end position="150"/>
    </location>
</feature>
<protein>
    <submittedName>
        <fullName evidence="2">Replication-relaxation family protein</fullName>
    </submittedName>
</protein>
<organism evidence="2">
    <name type="scientific">Streptomyces sp. R33</name>
    <dbReference type="NCBI Taxonomy" id="3238629"/>
    <lineage>
        <taxon>Bacteria</taxon>
        <taxon>Bacillati</taxon>
        <taxon>Actinomycetota</taxon>
        <taxon>Actinomycetes</taxon>
        <taxon>Kitasatosporales</taxon>
        <taxon>Streptomycetaceae</taxon>
        <taxon>Streptomyces</taxon>
    </lineage>
</organism>
<sequence length="150" mass="16898">MGAAGHLTDWQVEVNHAIKETGLSFNTDAVLAVPTPTSEVRPFELDNGTMSQARLAKEVWDYERYAGHRVWEGARCTIGGTYPFWQRHRYTRSKTFPRLHVVLAARLRPVEQGERLRDGRARSTGRRMGAGRAPCARTAASHEVESPARR</sequence>
<evidence type="ECO:0000313" key="2">
    <source>
        <dbReference type="EMBL" id="XDV68695.1"/>
    </source>
</evidence>
<dbReference type="EMBL" id="CP165727">
    <property type="protein sequence ID" value="XDV68695.1"/>
    <property type="molecule type" value="Genomic_DNA"/>
</dbReference>
<dbReference type="AlphaFoldDB" id="A0AB39YGG7"/>